<dbReference type="Gene3D" id="1.10.357.10">
    <property type="entry name" value="Tetracycline Repressor, domain 2"/>
    <property type="match status" value="1"/>
</dbReference>
<keyword evidence="2 4" id="KW-0238">DNA-binding</keyword>
<feature type="DNA-binding region" description="H-T-H motif" evidence="4">
    <location>
        <begin position="29"/>
        <end position="48"/>
    </location>
</feature>
<keyword evidence="3" id="KW-0804">Transcription</keyword>
<dbReference type="InterPro" id="IPR001647">
    <property type="entry name" value="HTH_TetR"/>
</dbReference>
<dbReference type="PANTHER" id="PTHR47506">
    <property type="entry name" value="TRANSCRIPTIONAL REGULATORY PROTEIN"/>
    <property type="match status" value="1"/>
</dbReference>
<dbReference type="InterPro" id="IPR009057">
    <property type="entry name" value="Homeodomain-like_sf"/>
</dbReference>
<proteinExistence type="predicted"/>
<dbReference type="SUPFAM" id="SSF46689">
    <property type="entry name" value="Homeodomain-like"/>
    <property type="match status" value="1"/>
</dbReference>
<accession>C7Q4X0</accession>
<keyword evidence="7" id="KW-1185">Reference proteome</keyword>
<dbReference type="KEGG" id="cai:Caci_5058"/>
<dbReference type="PANTHER" id="PTHR47506:SF1">
    <property type="entry name" value="HTH-TYPE TRANSCRIPTIONAL REGULATOR YJDC"/>
    <property type="match status" value="1"/>
</dbReference>
<gene>
    <name evidence="6" type="ordered locus">Caci_5058</name>
</gene>
<dbReference type="RefSeq" id="WP_015793647.1">
    <property type="nucleotide sequence ID" value="NC_013131.1"/>
</dbReference>
<dbReference type="Proteomes" id="UP000000851">
    <property type="component" value="Chromosome"/>
</dbReference>
<evidence type="ECO:0000256" key="2">
    <source>
        <dbReference type="ARBA" id="ARBA00023125"/>
    </source>
</evidence>
<evidence type="ECO:0000313" key="7">
    <source>
        <dbReference type="Proteomes" id="UP000000851"/>
    </source>
</evidence>
<dbReference type="InterPro" id="IPR036271">
    <property type="entry name" value="Tet_transcr_reg_TetR-rel_C_sf"/>
</dbReference>
<protein>
    <submittedName>
        <fullName evidence="6">Transcriptional regulator, TetR family</fullName>
    </submittedName>
</protein>
<dbReference type="InParanoid" id="C7Q4X0"/>
<dbReference type="OrthoDB" id="9805134at2"/>
<evidence type="ECO:0000256" key="3">
    <source>
        <dbReference type="ARBA" id="ARBA00023163"/>
    </source>
</evidence>
<dbReference type="SUPFAM" id="SSF48498">
    <property type="entry name" value="Tetracyclin repressor-like, C-terminal domain"/>
    <property type="match status" value="1"/>
</dbReference>
<evidence type="ECO:0000256" key="1">
    <source>
        <dbReference type="ARBA" id="ARBA00023015"/>
    </source>
</evidence>
<sequence>MPDIKHFDPDAALEEALLLFWQRGSAATGVQDIVQATGVNRSSLYATFGDKQALFQAALTRYVDERSTPVFGRLGAEGSSLGAIRAFFDGLIEARCEGPYAQWGCMVSNTYAAPEQSDPKVREVLERHHATLVGNLRAALEAAADQGQLRADVDPRAAAEHLALLAYGINIRSRHGASTEDLRAAVTAALAGIAS</sequence>
<keyword evidence="1" id="KW-0805">Transcription regulation</keyword>
<dbReference type="AlphaFoldDB" id="C7Q4X0"/>
<dbReference type="Pfam" id="PF00440">
    <property type="entry name" value="TetR_N"/>
    <property type="match status" value="1"/>
</dbReference>
<evidence type="ECO:0000256" key="4">
    <source>
        <dbReference type="PROSITE-ProRule" id="PRU00335"/>
    </source>
</evidence>
<dbReference type="HOGENOM" id="CLU_069356_28_0_11"/>
<dbReference type="STRING" id="479433.Caci_5058"/>
<dbReference type="Pfam" id="PF16925">
    <property type="entry name" value="TetR_C_13"/>
    <property type="match status" value="1"/>
</dbReference>
<dbReference type="InterPro" id="IPR011075">
    <property type="entry name" value="TetR_C"/>
</dbReference>
<evidence type="ECO:0000259" key="5">
    <source>
        <dbReference type="PROSITE" id="PS50977"/>
    </source>
</evidence>
<evidence type="ECO:0000313" key="6">
    <source>
        <dbReference type="EMBL" id="ACU73918.1"/>
    </source>
</evidence>
<dbReference type="eggNOG" id="COG1309">
    <property type="taxonomic scope" value="Bacteria"/>
</dbReference>
<organism evidence="6 7">
    <name type="scientific">Catenulispora acidiphila (strain DSM 44928 / JCM 14897 / NBRC 102108 / NRRL B-24433 / ID139908)</name>
    <dbReference type="NCBI Taxonomy" id="479433"/>
    <lineage>
        <taxon>Bacteria</taxon>
        <taxon>Bacillati</taxon>
        <taxon>Actinomycetota</taxon>
        <taxon>Actinomycetes</taxon>
        <taxon>Catenulisporales</taxon>
        <taxon>Catenulisporaceae</taxon>
        <taxon>Catenulispora</taxon>
    </lineage>
</organism>
<name>C7Q4X0_CATAD</name>
<dbReference type="PROSITE" id="PS50977">
    <property type="entry name" value="HTH_TETR_2"/>
    <property type="match status" value="1"/>
</dbReference>
<dbReference type="GO" id="GO:0003677">
    <property type="term" value="F:DNA binding"/>
    <property type="evidence" value="ECO:0007669"/>
    <property type="project" value="UniProtKB-UniRule"/>
</dbReference>
<dbReference type="EMBL" id="CP001700">
    <property type="protein sequence ID" value="ACU73918.1"/>
    <property type="molecule type" value="Genomic_DNA"/>
</dbReference>
<feature type="domain" description="HTH tetR-type" evidence="5">
    <location>
        <begin position="6"/>
        <end position="66"/>
    </location>
</feature>
<dbReference type="Gene3D" id="1.10.10.60">
    <property type="entry name" value="Homeodomain-like"/>
    <property type="match status" value="1"/>
</dbReference>
<reference evidence="6 7" key="1">
    <citation type="journal article" date="2009" name="Stand. Genomic Sci.">
        <title>Complete genome sequence of Catenulispora acidiphila type strain (ID 139908).</title>
        <authorList>
            <person name="Copeland A."/>
            <person name="Lapidus A."/>
            <person name="Glavina Del Rio T."/>
            <person name="Nolan M."/>
            <person name="Lucas S."/>
            <person name="Chen F."/>
            <person name="Tice H."/>
            <person name="Cheng J.F."/>
            <person name="Bruce D."/>
            <person name="Goodwin L."/>
            <person name="Pitluck S."/>
            <person name="Mikhailova N."/>
            <person name="Pati A."/>
            <person name="Ivanova N."/>
            <person name="Mavromatis K."/>
            <person name="Chen A."/>
            <person name="Palaniappan K."/>
            <person name="Chain P."/>
            <person name="Land M."/>
            <person name="Hauser L."/>
            <person name="Chang Y.J."/>
            <person name="Jeffries C.D."/>
            <person name="Chertkov O."/>
            <person name="Brettin T."/>
            <person name="Detter J.C."/>
            <person name="Han C."/>
            <person name="Ali Z."/>
            <person name="Tindall B.J."/>
            <person name="Goker M."/>
            <person name="Bristow J."/>
            <person name="Eisen J.A."/>
            <person name="Markowitz V."/>
            <person name="Hugenholtz P."/>
            <person name="Kyrpides N.C."/>
            <person name="Klenk H.P."/>
        </authorList>
    </citation>
    <scope>NUCLEOTIDE SEQUENCE [LARGE SCALE GENOMIC DNA]</scope>
    <source>
        <strain evidence="7">DSM 44928 / JCM 14897 / NBRC 102108 / NRRL B-24433 / ID139908</strain>
    </source>
</reference>